<evidence type="ECO:0000256" key="1">
    <source>
        <dbReference type="SAM" id="MobiDB-lite"/>
    </source>
</evidence>
<evidence type="ECO:0000313" key="3">
    <source>
        <dbReference type="Proteomes" id="UP000641803"/>
    </source>
</evidence>
<sequence length="49" mass="6009">MHPQLMYDVADLGRREQLQEQTRRRSSLRRATTRLPEHTRRSRRPRHTA</sequence>
<keyword evidence="3" id="KW-1185">Reference proteome</keyword>
<protein>
    <submittedName>
        <fullName evidence="2">Uncharacterized protein</fullName>
    </submittedName>
</protein>
<feature type="region of interest" description="Disordered" evidence="1">
    <location>
        <begin position="1"/>
        <end position="49"/>
    </location>
</feature>
<evidence type="ECO:0000313" key="2">
    <source>
        <dbReference type="EMBL" id="MBD7950812.1"/>
    </source>
</evidence>
<proteinExistence type="predicted"/>
<feature type="compositionally biased region" description="Basic residues" evidence="1">
    <location>
        <begin position="40"/>
        <end position="49"/>
    </location>
</feature>
<dbReference type="Proteomes" id="UP000641803">
    <property type="component" value="Unassembled WGS sequence"/>
</dbReference>
<accession>A0ABR8RTT0</accession>
<dbReference type="EMBL" id="JACSQQ010000015">
    <property type="protein sequence ID" value="MBD7950812.1"/>
    <property type="molecule type" value="Genomic_DNA"/>
</dbReference>
<organism evidence="2 3">
    <name type="scientific">Oerskovia rustica</name>
    <dbReference type="NCBI Taxonomy" id="2762237"/>
    <lineage>
        <taxon>Bacteria</taxon>
        <taxon>Bacillati</taxon>
        <taxon>Actinomycetota</taxon>
        <taxon>Actinomycetes</taxon>
        <taxon>Micrococcales</taxon>
        <taxon>Cellulomonadaceae</taxon>
        <taxon>Oerskovia</taxon>
    </lineage>
</organism>
<reference evidence="2 3" key="1">
    <citation type="submission" date="2020-08" db="EMBL/GenBank/DDBJ databases">
        <title>A Genomic Blueprint of the Chicken Gut Microbiome.</title>
        <authorList>
            <person name="Gilroy R."/>
            <person name="Ravi A."/>
            <person name="Getino M."/>
            <person name="Pursley I."/>
            <person name="Horton D.L."/>
            <person name="Alikhan N.-F."/>
            <person name="Baker D."/>
            <person name="Gharbi K."/>
            <person name="Hall N."/>
            <person name="Watson M."/>
            <person name="Adriaenssens E.M."/>
            <person name="Foster-Nyarko E."/>
            <person name="Jarju S."/>
            <person name="Secka A."/>
            <person name="Antonio M."/>
            <person name="Oren A."/>
            <person name="Chaudhuri R."/>
            <person name="La Ragione R.M."/>
            <person name="Hildebrand F."/>
            <person name="Pallen M.J."/>
        </authorList>
    </citation>
    <scope>NUCLEOTIDE SEQUENCE [LARGE SCALE GENOMIC DNA]</scope>
    <source>
        <strain evidence="2 3">Sa4CUA1</strain>
    </source>
</reference>
<dbReference type="RefSeq" id="WP_191796174.1">
    <property type="nucleotide sequence ID" value="NZ_JACSQQ010000015.1"/>
</dbReference>
<gene>
    <name evidence="2" type="ORF">H9652_10390</name>
</gene>
<feature type="compositionally biased region" description="Basic and acidic residues" evidence="1">
    <location>
        <begin position="11"/>
        <end position="23"/>
    </location>
</feature>
<name>A0ABR8RTT0_9CELL</name>
<comment type="caution">
    <text evidence="2">The sequence shown here is derived from an EMBL/GenBank/DDBJ whole genome shotgun (WGS) entry which is preliminary data.</text>
</comment>